<dbReference type="PROSITE" id="PS50005">
    <property type="entry name" value="TPR"/>
    <property type="match status" value="1"/>
</dbReference>
<dbReference type="InterPro" id="IPR011990">
    <property type="entry name" value="TPR-like_helical_dom_sf"/>
</dbReference>
<accession>A0A402A9W3</accession>
<name>A0A402A9W3_9CHLR</name>
<dbReference type="Gene3D" id="1.25.40.10">
    <property type="entry name" value="Tetratricopeptide repeat domain"/>
    <property type="match status" value="2"/>
</dbReference>
<gene>
    <name evidence="3" type="ORF">KTT_58110</name>
</gene>
<dbReference type="InterPro" id="IPR010982">
    <property type="entry name" value="Lambda_DNA-bd_dom_sf"/>
</dbReference>
<organism evidence="3 4">
    <name type="scientific">Tengunoibacter tsumagoiensis</name>
    <dbReference type="NCBI Taxonomy" id="2014871"/>
    <lineage>
        <taxon>Bacteria</taxon>
        <taxon>Bacillati</taxon>
        <taxon>Chloroflexota</taxon>
        <taxon>Ktedonobacteria</taxon>
        <taxon>Ktedonobacterales</taxon>
        <taxon>Dictyobacteraceae</taxon>
        <taxon>Tengunoibacter</taxon>
    </lineage>
</organism>
<dbReference type="Pfam" id="PF01381">
    <property type="entry name" value="HTH_3"/>
    <property type="match status" value="1"/>
</dbReference>
<dbReference type="OrthoDB" id="9801008at2"/>
<dbReference type="InterPro" id="IPR001387">
    <property type="entry name" value="Cro/C1-type_HTH"/>
</dbReference>
<dbReference type="PROSITE" id="PS50943">
    <property type="entry name" value="HTH_CROC1"/>
    <property type="match status" value="1"/>
</dbReference>
<proteinExistence type="predicted"/>
<dbReference type="SUPFAM" id="SSF48452">
    <property type="entry name" value="TPR-like"/>
    <property type="match status" value="1"/>
</dbReference>
<protein>
    <recommendedName>
        <fullName evidence="2">HTH cro/C1-type domain-containing protein</fullName>
    </recommendedName>
</protein>
<feature type="domain" description="HTH cro/C1-type" evidence="2">
    <location>
        <begin position="6"/>
        <end position="60"/>
    </location>
</feature>
<sequence length="468" mass="53028">MERTHLILARQERHWTQEEAAQKLETNAPTLSRWERGITTPRPYNIRRICEVYHKTAAELDLQHSFASLSQEKIKDQVLFPLPPTLQRFQLDITTRLMALVIAHHTLTDLGLLQDRITNTVKEMDTTMDTDTTYQIDRREALTRLAALPLLAFGFDSHGIEKSYKAAELLPQIAAAVTACSYLSQGGHEDITLAIQTLSSYLAPLKTIIRESAEHRKDAAHLITQNLLLLSTLNIHQSGSQSAIPIAEQAVQYSKESDDPPLQLVALKRLAWIYSCNRQYTQASTQAVLSEHILKTTHKPVPTPIQWSTYGGIAKFQAQTGQKEQALTAIEAAHTCRTKTGPVYNDHNQSTAYLDEGLTYYHLGWYEKAFNTYTQAISLNTLTPTAKVSSERIRVELLNNMTLTSLKLPQKRKDKELSIRLWKAGIQGSKLLQSEQRFQEAIRAYDIMEALWGDDADIIELQEMTAHW</sequence>
<dbReference type="Gene3D" id="1.10.260.40">
    <property type="entry name" value="lambda repressor-like DNA-binding domains"/>
    <property type="match status" value="1"/>
</dbReference>
<dbReference type="GO" id="GO:0003677">
    <property type="term" value="F:DNA binding"/>
    <property type="evidence" value="ECO:0007669"/>
    <property type="project" value="InterPro"/>
</dbReference>
<reference evidence="4" key="1">
    <citation type="submission" date="2018-12" db="EMBL/GenBank/DDBJ databases">
        <title>Tengunoibacter tsumagoiensis gen. nov., sp. nov., Dictyobacter kobayashii sp. nov., D. alpinus sp. nov., and D. joshuensis sp. nov. and description of Dictyobacteraceae fam. nov. within the order Ktedonobacterales isolated from Tengu-no-mugimeshi.</title>
        <authorList>
            <person name="Wang C.M."/>
            <person name="Zheng Y."/>
            <person name="Sakai Y."/>
            <person name="Toyoda A."/>
            <person name="Minakuchi Y."/>
            <person name="Abe K."/>
            <person name="Yokota A."/>
            <person name="Yabe S."/>
        </authorList>
    </citation>
    <scope>NUCLEOTIDE SEQUENCE [LARGE SCALE GENOMIC DNA]</scope>
    <source>
        <strain evidence="4">Uno3</strain>
    </source>
</reference>
<evidence type="ECO:0000313" key="4">
    <source>
        <dbReference type="Proteomes" id="UP000287352"/>
    </source>
</evidence>
<feature type="repeat" description="TPR" evidence="1">
    <location>
        <begin position="350"/>
        <end position="383"/>
    </location>
</feature>
<dbReference type="SUPFAM" id="SSF47413">
    <property type="entry name" value="lambda repressor-like DNA-binding domains"/>
    <property type="match status" value="1"/>
</dbReference>
<dbReference type="InterPro" id="IPR019734">
    <property type="entry name" value="TPR_rpt"/>
</dbReference>
<dbReference type="EMBL" id="BIFR01000002">
    <property type="protein sequence ID" value="GCE15952.1"/>
    <property type="molecule type" value="Genomic_DNA"/>
</dbReference>
<evidence type="ECO:0000259" key="2">
    <source>
        <dbReference type="PROSITE" id="PS50943"/>
    </source>
</evidence>
<comment type="caution">
    <text evidence="3">The sequence shown here is derived from an EMBL/GenBank/DDBJ whole genome shotgun (WGS) entry which is preliminary data.</text>
</comment>
<keyword evidence="4" id="KW-1185">Reference proteome</keyword>
<dbReference type="RefSeq" id="WP_126583350.1">
    <property type="nucleotide sequence ID" value="NZ_BIFR01000002.1"/>
</dbReference>
<evidence type="ECO:0000256" key="1">
    <source>
        <dbReference type="PROSITE-ProRule" id="PRU00339"/>
    </source>
</evidence>
<dbReference type="CDD" id="cd00093">
    <property type="entry name" value="HTH_XRE"/>
    <property type="match status" value="1"/>
</dbReference>
<keyword evidence="1" id="KW-0802">TPR repeat</keyword>
<dbReference type="SMART" id="SM00530">
    <property type="entry name" value="HTH_XRE"/>
    <property type="match status" value="1"/>
</dbReference>
<dbReference type="Proteomes" id="UP000287352">
    <property type="component" value="Unassembled WGS sequence"/>
</dbReference>
<dbReference type="AlphaFoldDB" id="A0A402A9W3"/>
<evidence type="ECO:0000313" key="3">
    <source>
        <dbReference type="EMBL" id="GCE15952.1"/>
    </source>
</evidence>